<keyword evidence="2" id="KW-1185">Reference proteome</keyword>
<accession>I0AP10</accession>
<dbReference type="KEGG" id="ial:IALB_3014"/>
<dbReference type="AlphaFoldDB" id="I0AP10"/>
<sequence>MEIKPQQQIFKPENPIVTFPDTSYNKTGGGEKTITIKNKNLPENIESLIGLPEGGRVKVEVIYSEAAASAKIDLLMRQPTSMTILEYANQNIGFQWESDIYEAGTNVEFGIYWTYNHWGMIYEGNEAGAVVEQLNSRQYQIGYEAAGDDWDYNELVVLVTIEDYELLVEIEPTIIRSGEEAMITVKKQYLDGRVEEFPAGQMFEAGMMEGCAAGGLVNGADTTAYIYGIVQPIKFVAADSLENEDEMVRIGVGLSGTGEGIKLMKQKAENKSKEQIEKQGDTNTELIIGEYCFPGNFVSDRVGEGTFTVQRDCSYGAPICINTIELPLGFKEEVVEWTGTYTFLKEGYRPKQLNISSGGETYLLEDGSFKVIPINAPTNDPIYGEPISGSFYSPYEMETCYNQTLNNGKGAYQFKYKALGRTDNYIYKPIIIQVADYGNNLYAMKSVNDLATIPIDTTCRALIDFEYGRYRKSYYDDDHFFNKLDIIYEIVEAYWEHEKYHKRSALAFLNEKYDKEKIKVPDPNGSVSLKTLKQHLQTTVKCSQNIKNYNDAKRLAEKYFEDAFREYAKYFINNWYGIKDDIYHEGQWKVYIIEELYAHWSDSVQKKITKYQSLLASRQGFNPAGCSYNFKKLWEPFKKYRNNR</sequence>
<dbReference type="RefSeq" id="WP_014561855.1">
    <property type="nucleotide sequence ID" value="NC_017464.1"/>
</dbReference>
<protein>
    <submittedName>
        <fullName evidence="1">Uncharacterized protein</fullName>
    </submittedName>
</protein>
<gene>
    <name evidence="1" type="ordered locus">IALB_3014</name>
</gene>
<evidence type="ECO:0000313" key="2">
    <source>
        <dbReference type="Proteomes" id="UP000007394"/>
    </source>
</evidence>
<dbReference type="EMBL" id="CP003418">
    <property type="protein sequence ID" value="AFH50717.1"/>
    <property type="molecule type" value="Genomic_DNA"/>
</dbReference>
<name>I0AP10_IGNAJ</name>
<proteinExistence type="predicted"/>
<reference evidence="1 2" key="1">
    <citation type="journal article" date="2012" name="Front. Microbiol.">
        <title>Complete genome of Ignavibacterium album, a metabolically versatile, flagellated, facultative anaerobe from the phylum Chlorobi.</title>
        <authorList>
            <person name="Liu Z."/>
            <person name="Frigaard N.-U."/>
            <person name="Vogl K."/>
            <person name="Iino T."/>
            <person name="Ohkuma M."/>
            <person name="Overmann J."/>
            <person name="Bryant D.A."/>
        </authorList>
    </citation>
    <scope>NUCLEOTIDE SEQUENCE [LARGE SCALE GENOMIC DNA]</scope>
    <source>
        <strain evidence="2">DSM 19864 / JCM 16511 / NBRC 101810 / Mat9-16</strain>
    </source>
</reference>
<organism evidence="1 2">
    <name type="scientific">Ignavibacterium album (strain DSM 19864 / JCM 16511 / NBRC 101810 / Mat9-16)</name>
    <dbReference type="NCBI Taxonomy" id="945713"/>
    <lineage>
        <taxon>Bacteria</taxon>
        <taxon>Pseudomonadati</taxon>
        <taxon>Ignavibacteriota</taxon>
        <taxon>Ignavibacteria</taxon>
        <taxon>Ignavibacteriales</taxon>
        <taxon>Ignavibacteriaceae</taxon>
        <taxon>Ignavibacterium</taxon>
    </lineage>
</organism>
<dbReference type="STRING" id="945713.IALB_3014"/>
<evidence type="ECO:0000313" key="1">
    <source>
        <dbReference type="EMBL" id="AFH50717.1"/>
    </source>
</evidence>
<dbReference type="Proteomes" id="UP000007394">
    <property type="component" value="Chromosome"/>
</dbReference>
<dbReference type="HOGENOM" id="CLU_425000_0_0_10"/>